<sequence length="891" mass="101766">MKYYIRHNDRPEDRVELRLVVNAGSILEDPSQLGLAHFTEHMAFNGTKNFKKNEIVNYLQSIGVQFGADLNAYTSFDETVYILPIPTDDEKIVNQGLQILEDWAHNLTFEGEEIDKERGVVIEEWRLGQSGERRMLDKYLPVIYKDSRYAERLPIGTKENLETFPHEAIKRFYNDWYRPDLMAVVAVGDIDVAVMEAKIQKYFGRIPAAKSPKKREEFKVPDHSDTYVSVLADKEATFAQVRLYFKTDPEEETKASDYRDFLVERAFTGMLNKRLQELTREAEPPFVYASTSHGGTWARTKDAFQAFAVANEKDIKGGLQAMITELERVRRHGFTPGELKRYKLDLLKSYEVAYNERDKSESENYVDEYVNNFLEKEPIPGIEWEYNFAKEYVEGIGLDEVNALIEKWITKDNRVVVITAPDKEGVVLPTEDEVKGVLNRIRILKVDPYEDEDFGEILMTTLPKPGSIVSEKKNEALGVTELDLSNGVKVFLKPTDFKNDEIVMTTWSPGGHSLASDADYQSASNAASLVDQGGIADYDITTLQKVLAGKSLGVTPFIRELSEGVQGSTTPADMETFFQLTNMYFTAPRKDEKAFQSFITKNKSILSNVMANPQYYFVDLVQRTLSNNSIRGGGFPTEADLDQIDLDKAFAFYQDRFSDVSDFTFFFVGAFKVDEIKPMLEQYIASLPASGRKDEWKDVSPRPPKAPLEKIVKKGVDQKSQVIMYWDTEQPFDRKQAYYLSSFGEVMTIKLVELLREEKGGVYGVGANANAENMPYDHYTFQVSFPCGPENVDELVKATLDELKKLQKEGVGAEDLKKIKEGQRREIEVNLKNNNFWASTLRTYYYQGWDPEGILKAKERIESLTSKDMQEAAKKYIDPEKFIKLVLMPEE</sequence>
<protein>
    <submittedName>
        <fullName evidence="8">Insulinase family protein</fullName>
    </submittedName>
</protein>
<evidence type="ECO:0000256" key="4">
    <source>
        <dbReference type="ARBA" id="ARBA00022833"/>
    </source>
</evidence>
<dbReference type="SUPFAM" id="SSF63411">
    <property type="entry name" value="LuxS/MPP-like metallohydrolase"/>
    <property type="match status" value="4"/>
</dbReference>
<dbReference type="RefSeq" id="WP_317488645.1">
    <property type="nucleotide sequence ID" value="NZ_CP136051.1"/>
</dbReference>
<evidence type="ECO:0000256" key="3">
    <source>
        <dbReference type="ARBA" id="ARBA00022801"/>
    </source>
</evidence>
<evidence type="ECO:0000259" key="6">
    <source>
        <dbReference type="Pfam" id="PF00675"/>
    </source>
</evidence>
<dbReference type="InterPro" id="IPR050626">
    <property type="entry name" value="Peptidase_M16"/>
</dbReference>
<dbReference type="InterPro" id="IPR007863">
    <property type="entry name" value="Peptidase_M16_C"/>
</dbReference>
<keyword evidence="5" id="KW-0482">Metalloprotease</keyword>
<evidence type="ECO:0000259" key="7">
    <source>
        <dbReference type="Pfam" id="PF05193"/>
    </source>
</evidence>
<dbReference type="PANTHER" id="PTHR43690:SF34">
    <property type="entry name" value="ZINC PROTEASE PQQL-LIKE"/>
    <property type="match status" value="1"/>
</dbReference>
<proteinExistence type="inferred from homology"/>
<accession>A0ABZ0ILK3</accession>
<evidence type="ECO:0000313" key="9">
    <source>
        <dbReference type="Proteomes" id="UP001302349"/>
    </source>
</evidence>
<keyword evidence="4" id="KW-0862">Zinc</keyword>
<keyword evidence="3" id="KW-0378">Hydrolase</keyword>
<evidence type="ECO:0000313" key="8">
    <source>
        <dbReference type="EMBL" id="WOK05899.1"/>
    </source>
</evidence>
<dbReference type="PANTHER" id="PTHR43690">
    <property type="entry name" value="NARDILYSIN"/>
    <property type="match status" value="1"/>
</dbReference>
<gene>
    <name evidence="8" type="ORF">RT717_22750</name>
</gene>
<feature type="domain" description="Peptidase M16 C-terminal" evidence="7">
    <location>
        <begin position="644"/>
        <end position="821"/>
    </location>
</feature>
<comment type="similarity">
    <text evidence="1">Belongs to the peptidase M16 family.</text>
</comment>
<dbReference type="EMBL" id="CP136051">
    <property type="protein sequence ID" value="WOK05899.1"/>
    <property type="molecule type" value="Genomic_DNA"/>
</dbReference>
<organism evidence="8 9">
    <name type="scientific">Imperialibacter roseus</name>
    <dbReference type="NCBI Taxonomy" id="1324217"/>
    <lineage>
        <taxon>Bacteria</taxon>
        <taxon>Pseudomonadati</taxon>
        <taxon>Bacteroidota</taxon>
        <taxon>Cytophagia</taxon>
        <taxon>Cytophagales</taxon>
        <taxon>Flammeovirgaceae</taxon>
        <taxon>Imperialibacter</taxon>
    </lineage>
</organism>
<dbReference type="Proteomes" id="UP001302349">
    <property type="component" value="Chromosome"/>
</dbReference>
<keyword evidence="2" id="KW-0645">Protease</keyword>
<evidence type="ECO:0000256" key="2">
    <source>
        <dbReference type="ARBA" id="ARBA00022670"/>
    </source>
</evidence>
<evidence type="ECO:0000256" key="5">
    <source>
        <dbReference type="ARBA" id="ARBA00023049"/>
    </source>
</evidence>
<dbReference type="Gene3D" id="3.30.830.10">
    <property type="entry name" value="Metalloenzyme, LuxS/M16 peptidase-like"/>
    <property type="match status" value="4"/>
</dbReference>
<dbReference type="Pfam" id="PF05193">
    <property type="entry name" value="Peptidase_M16_C"/>
    <property type="match status" value="2"/>
</dbReference>
<feature type="domain" description="Peptidase M16 N-terminal" evidence="6">
    <location>
        <begin position="7"/>
        <end position="126"/>
    </location>
</feature>
<evidence type="ECO:0000256" key="1">
    <source>
        <dbReference type="ARBA" id="ARBA00007261"/>
    </source>
</evidence>
<reference evidence="8 9" key="1">
    <citation type="journal article" date="2023" name="Microbiol. Resour. Announc.">
        <title>Complete Genome Sequence of Imperialibacter roseus strain P4T.</title>
        <authorList>
            <person name="Tizabi D.R."/>
            <person name="Bachvaroff T."/>
            <person name="Hill R.T."/>
        </authorList>
    </citation>
    <scope>NUCLEOTIDE SEQUENCE [LARGE SCALE GENOMIC DNA]</scope>
    <source>
        <strain evidence="8 9">P4T</strain>
    </source>
</reference>
<feature type="domain" description="Peptidase M16 C-terminal" evidence="7">
    <location>
        <begin position="165"/>
        <end position="343"/>
    </location>
</feature>
<dbReference type="InterPro" id="IPR011249">
    <property type="entry name" value="Metalloenz_LuxS/M16"/>
</dbReference>
<dbReference type="Pfam" id="PF00675">
    <property type="entry name" value="Peptidase_M16"/>
    <property type="match status" value="1"/>
</dbReference>
<name>A0ABZ0ILK3_9BACT</name>
<dbReference type="InterPro" id="IPR011765">
    <property type="entry name" value="Pept_M16_N"/>
</dbReference>
<keyword evidence="9" id="KW-1185">Reference proteome</keyword>